<reference evidence="2 3" key="1">
    <citation type="submission" date="2016-03" db="EMBL/GenBank/DDBJ databases">
        <title>How can Kluyveromyces marxianus grow so fast - potential evolutionary course in Saccharomyces Complex revealed by comparative genomics.</title>
        <authorList>
            <person name="Mo W."/>
            <person name="Lu W."/>
            <person name="Yang X."/>
            <person name="Qi J."/>
            <person name="Lv H."/>
        </authorList>
    </citation>
    <scope>NUCLEOTIDE SEQUENCE [LARGE SCALE GENOMIC DNA]</scope>
    <source>
        <strain evidence="2 3">FIM1</strain>
    </source>
</reference>
<evidence type="ECO:0000256" key="1">
    <source>
        <dbReference type="SAM" id="MobiDB-lite"/>
    </source>
</evidence>
<reference evidence="2 3" key="2">
    <citation type="submission" date="2019-11" db="EMBL/GenBank/DDBJ databases">
        <authorList>
            <person name="Lu H."/>
        </authorList>
    </citation>
    <scope>NUCLEOTIDE SEQUENCE [LARGE SCALE GENOMIC DNA]</scope>
    <source>
        <strain evidence="2 3">FIM1</strain>
    </source>
</reference>
<accession>A0ABX6EZ55</accession>
<protein>
    <submittedName>
        <fullName evidence="2">Uncharacterized protein</fullName>
    </submittedName>
</protein>
<feature type="region of interest" description="Disordered" evidence="1">
    <location>
        <begin position="67"/>
        <end position="87"/>
    </location>
</feature>
<organism evidence="2 3">
    <name type="scientific">Kluyveromyces marxianus</name>
    <name type="common">Yeast</name>
    <name type="synonym">Candida kefyr</name>
    <dbReference type="NCBI Taxonomy" id="4911"/>
    <lineage>
        <taxon>Eukaryota</taxon>
        <taxon>Fungi</taxon>
        <taxon>Dikarya</taxon>
        <taxon>Ascomycota</taxon>
        <taxon>Saccharomycotina</taxon>
        <taxon>Saccharomycetes</taxon>
        <taxon>Saccharomycetales</taxon>
        <taxon>Saccharomycetaceae</taxon>
        <taxon>Kluyveromyces</taxon>
    </lineage>
</organism>
<dbReference type="Proteomes" id="UP000422736">
    <property type="component" value="Chromosome 6"/>
</dbReference>
<dbReference type="EMBL" id="CP015059">
    <property type="protein sequence ID" value="QGN17538.1"/>
    <property type="molecule type" value="Genomic_DNA"/>
</dbReference>
<keyword evidence="3" id="KW-1185">Reference proteome</keyword>
<evidence type="ECO:0000313" key="3">
    <source>
        <dbReference type="Proteomes" id="UP000422736"/>
    </source>
</evidence>
<gene>
    <name evidence="2" type="ORF">FIM1_4274</name>
</gene>
<evidence type="ECO:0000313" key="2">
    <source>
        <dbReference type="EMBL" id="QGN17538.1"/>
    </source>
</evidence>
<proteinExistence type="predicted"/>
<name>A0ABX6EZ55_KLUMA</name>
<sequence length="545" mass="64098">MDIATAVDRYANPFEGKIDDIDDDDSSLEESIFDVDSFFLEARYSLSLSSVNESHLTEEKWQSSYGIDKSKPDIGEETDSQEGDKVKKDLSNVPYQEWAVKYINKYLVTDLLSKKSIAQWTHSSRLNEMQALPYEIRAMMKVKNYRLEPLLRLMIIRTIHERLEKVRAQLPINMKTDDKDEYLSTRLEKNFNDPKMWPKLLERTLEAGFVGKSEISCYNPNKMSFDAKLELLQREGILYKKEDDSDSFMCPTIVINISNLKRYNGHYKLPNVKRHHADEVILFDPMVKQRMCDKLRNYRRKKAKLPRFTKQEFEQNINLSNPIISQLRNLRNPRYSRQVAGENNSCLLFNIDQIPTLEESEVWGKKTMPVPIPSSTKLFENSVDRYSFSCAHAPESHLKSRRLSCFTGTYYLGYTMNMFNDEAYKKWVFENVHFKRIAAFMYAQELSRCKKLQEEKKWPCIIYDLNILNLPFTVEGLDFIQTWLLKPRDESEKGYTNLPGLADQYKALVIEKISQDDYIRSQFLQQDLKEVEDDKDDRIVLNFIL</sequence>